<dbReference type="EC" id="2.3.1.51" evidence="5"/>
<organism evidence="5 6">
    <name type="scientific">Lacipirellula parvula</name>
    <dbReference type="NCBI Taxonomy" id="2650471"/>
    <lineage>
        <taxon>Bacteria</taxon>
        <taxon>Pseudomonadati</taxon>
        <taxon>Planctomycetota</taxon>
        <taxon>Planctomycetia</taxon>
        <taxon>Pirellulales</taxon>
        <taxon>Lacipirellulaceae</taxon>
        <taxon>Lacipirellula</taxon>
    </lineage>
</organism>
<dbReference type="CDD" id="cd07989">
    <property type="entry name" value="LPLAT_AGPAT-like"/>
    <property type="match status" value="1"/>
</dbReference>
<protein>
    <submittedName>
        <fullName evidence="5">Acyl-CoA:1-acyl-sn-glycerol-3-phosphate acyltransferase</fullName>
        <ecNumber evidence="5">2.3.1.51</ecNumber>
    </submittedName>
</protein>
<evidence type="ECO:0000313" key="5">
    <source>
        <dbReference type="EMBL" id="BBO35910.1"/>
    </source>
</evidence>
<dbReference type="PANTHER" id="PTHR10434">
    <property type="entry name" value="1-ACYL-SN-GLYCEROL-3-PHOSPHATE ACYLTRANSFERASE"/>
    <property type="match status" value="1"/>
</dbReference>
<name>A0A5K7XGD9_9BACT</name>
<keyword evidence="3 5" id="KW-0012">Acyltransferase</keyword>
<reference evidence="6" key="1">
    <citation type="submission" date="2019-10" db="EMBL/GenBank/DDBJ databases">
        <title>Lacipirellula parvula gen. nov., sp. nov., representing a lineage of planctomycetes widespread in freshwater anoxic habitats, and description of the family Lacipirellulaceae.</title>
        <authorList>
            <person name="Dedysh S.N."/>
            <person name="Kulichevskaya I.S."/>
            <person name="Beletsky A.V."/>
            <person name="Rakitin A.L."/>
            <person name="Mardanov A.V."/>
            <person name="Ivanova A.A."/>
            <person name="Saltykova V.X."/>
            <person name="Rijpstra W.I.C."/>
            <person name="Sinninghe Damste J.S."/>
            <person name="Ravin N.V."/>
        </authorList>
    </citation>
    <scope>NUCLEOTIDE SEQUENCE [LARGE SCALE GENOMIC DNA]</scope>
    <source>
        <strain evidence="6">PX69</strain>
    </source>
</reference>
<sequence length="280" mass="30617">MPQATAPPAPLNNGLTIVDGAYQTPPGRASAIGRLLPSSFFYPRLYRNIFRSSAIARRGGYDDQAWIDTSSHILRSLEWVGFKFDVTGLHHIANVEGPCLIVGNHMSSLETGVLPALIRPIKPVTFVVKQALLDYPVFRHVMRARKPIAVTQTNPRADLKTMLTEGAAKLAEGTSIIVFPQGARRPTFDPTTFNSIGVKLAERSNVPIIPMALLTDGWPLGWPVSDFGRLQPTRTAHFAFGEPLRVTGRGADANATLIDFIQTHLRQWGFSGIEAPRTSG</sequence>
<dbReference type="Proteomes" id="UP000326837">
    <property type="component" value="Chromosome"/>
</dbReference>
<feature type="domain" description="Phospholipid/glycerol acyltransferase" evidence="4">
    <location>
        <begin position="99"/>
        <end position="216"/>
    </location>
</feature>
<evidence type="ECO:0000313" key="6">
    <source>
        <dbReference type="Proteomes" id="UP000326837"/>
    </source>
</evidence>
<dbReference type="GO" id="GO:0003841">
    <property type="term" value="F:1-acylglycerol-3-phosphate O-acyltransferase activity"/>
    <property type="evidence" value="ECO:0007669"/>
    <property type="project" value="UniProtKB-EC"/>
</dbReference>
<dbReference type="SMART" id="SM00563">
    <property type="entry name" value="PlsC"/>
    <property type="match status" value="1"/>
</dbReference>
<evidence type="ECO:0000259" key="4">
    <source>
        <dbReference type="SMART" id="SM00563"/>
    </source>
</evidence>
<dbReference type="SUPFAM" id="SSF69593">
    <property type="entry name" value="Glycerol-3-phosphate (1)-acyltransferase"/>
    <property type="match status" value="1"/>
</dbReference>
<dbReference type="GO" id="GO:0006654">
    <property type="term" value="P:phosphatidic acid biosynthetic process"/>
    <property type="evidence" value="ECO:0007669"/>
    <property type="project" value="TreeGrafter"/>
</dbReference>
<gene>
    <name evidence="5" type="ORF">PLANPX_5522</name>
</gene>
<dbReference type="RefSeq" id="WP_152101182.1">
    <property type="nucleotide sequence ID" value="NZ_AP021861.1"/>
</dbReference>
<evidence type="ECO:0000256" key="2">
    <source>
        <dbReference type="ARBA" id="ARBA00022679"/>
    </source>
</evidence>
<keyword evidence="6" id="KW-1185">Reference proteome</keyword>
<dbReference type="PANTHER" id="PTHR10434:SF40">
    <property type="entry name" value="1-ACYL-SN-GLYCEROL-3-PHOSPHATE ACYLTRANSFERASE"/>
    <property type="match status" value="1"/>
</dbReference>
<dbReference type="AlphaFoldDB" id="A0A5K7XGD9"/>
<proteinExistence type="predicted"/>
<keyword evidence="2 5" id="KW-0808">Transferase</keyword>
<evidence type="ECO:0000256" key="3">
    <source>
        <dbReference type="ARBA" id="ARBA00023315"/>
    </source>
</evidence>
<comment type="pathway">
    <text evidence="1">Lipid metabolism.</text>
</comment>
<dbReference type="Pfam" id="PF01553">
    <property type="entry name" value="Acyltransferase"/>
    <property type="match status" value="1"/>
</dbReference>
<dbReference type="EMBL" id="AP021861">
    <property type="protein sequence ID" value="BBO35910.1"/>
    <property type="molecule type" value="Genomic_DNA"/>
</dbReference>
<dbReference type="KEGG" id="lpav:PLANPX_5522"/>
<evidence type="ECO:0000256" key="1">
    <source>
        <dbReference type="ARBA" id="ARBA00005189"/>
    </source>
</evidence>
<dbReference type="InterPro" id="IPR002123">
    <property type="entry name" value="Plipid/glycerol_acylTrfase"/>
</dbReference>
<accession>A0A5K7XGD9</accession>